<reference evidence="1 2" key="1">
    <citation type="submission" date="2024-03" db="EMBL/GenBank/DDBJ databases">
        <authorList>
            <person name="Martinez-Hernandez J."/>
        </authorList>
    </citation>
    <scope>NUCLEOTIDE SEQUENCE [LARGE SCALE GENOMIC DNA]</scope>
</reference>
<evidence type="ECO:0000313" key="2">
    <source>
        <dbReference type="Proteomes" id="UP001497480"/>
    </source>
</evidence>
<accession>A0AAV1XS88</accession>
<keyword evidence="2" id="KW-1185">Reference proteome</keyword>
<evidence type="ECO:0000313" key="1">
    <source>
        <dbReference type="EMBL" id="CAL0324605.1"/>
    </source>
</evidence>
<dbReference type="EMBL" id="CAXHTB010000018">
    <property type="protein sequence ID" value="CAL0324605.1"/>
    <property type="molecule type" value="Genomic_DNA"/>
</dbReference>
<name>A0AAV1XS88_LUPLU</name>
<dbReference type="AlphaFoldDB" id="A0AAV1XS88"/>
<sequence length="102" mass="10055">MPVGYPIEMSVGLADKAKRGYVARPLVASGVEMGGFGRYGLVSRGSGLGLSGSGRAGSGGWLGLSGLVGGSPAIAVFGVGDWEEGVLRGVGNSRIGIGAGWC</sequence>
<comment type="caution">
    <text evidence="1">The sequence shown here is derived from an EMBL/GenBank/DDBJ whole genome shotgun (WGS) entry which is preliminary data.</text>
</comment>
<protein>
    <submittedName>
        <fullName evidence="1">Uncharacterized protein</fullName>
    </submittedName>
</protein>
<dbReference type="Proteomes" id="UP001497480">
    <property type="component" value="Unassembled WGS sequence"/>
</dbReference>
<proteinExistence type="predicted"/>
<gene>
    <name evidence="1" type="ORF">LLUT_LOCUS25665</name>
</gene>
<organism evidence="1 2">
    <name type="scientific">Lupinus luteus</name>
    <name type="common">European yellow lupine</name>
    <dbReference type="NCBI Taxonomy" id="3873"/>
    <lineage>
        <taxon>Eukaryota</taxon>
        <taxon>Viridiplantae</taxon>
        <taxon>Streptophyta</taxon>
        <taxon>Embryophyta</taxon>
        <taxon>Tracheophyta</taxon>
        <taxon>Spermatophyta</taxon>
        <taxon>Magnoliopsida</taxon>
        <taxon>eudicotyledons</taxon>
        <taxon>Gunneridae</taxon>
        <taxon>Pentapetalae</taxon>
        <taxon>rosids</taxon>
        <taxon>fabids</taxon>
        <taxon>Fabales</taxon>
        <taxon>Fabaceae</taxon>
        <taxon>Papilionoideae</taxon>
        <taxon>50 kb inversion clade</taxon>
        <taxon>genistoids sensu lato</taxon>
        <taxon>core genistoids</taxon>
        <taxon>Genisteae</taxon>
        <taxon>Lupinus</taxon>
    </lineage>
</organism>